<dbReference type="GO" id="GO:0005634">
    <property type="term" value="C:nucleus"/>
    <property type="evidence" value="ECO:0007669"/>
    <property type="project" value="TreeGrafter"/>
</dbReference>
<organism evidence="4 5">
    <name type="scientific">Magnusiomyces paraingens</name>
    <dbReference type="NCBI Taxonomy" id="2606893"/>
    <lineage>
        <taxon>Eukaryota</taxon>
        <taxon>Fungi</taxon>
        <taxon>Dikarya</taxon>
        <taxon>Ascomycota</taxon>
        <taxon>Saccharomycotina</taxon>
        <taxon>Dipodascomycetes</taxon>
        <taxon>Dipodascales</taxon>
        <taxon>Dipodascaceae</taxon>
        <taxon>Magnusiomyces</taxon>
    </lineage>
</organism>
<feature type="domain" description="PCI" evidence="3">
    <location>
        <begin position="179"/>
        <end position="348"/>
    </location>
</feature>
<gene>
    <name evidence="4" type="ORF">SAPINGB_P001089</name>
</gene>
<dbReference type="PANTHER" id="PTHR10539:SF0">
    <property type="entry name" value="26S PROTEASOME NON-ATPASE REGULATORY SUBUNIT 13"/>
    <property type="match status" value="1"/>
</dbReference>
<dbReference type="Pfam" id="PF22037">
    <property type="entry name" value="PSD13_N"/>
    <property type="match status" value="1"/>
</dbReference>
<dbReference type="PANTHER" id="PTHR10539">
    <property type="entry name" value="26S PROTEASOME NON-ATPASE REGULATORY SUBUNIT 13"/>
    <property type="match status" value="1"/>
</dbReference>
<dbReference type="GO" id="GO:0005198">
    <property type="term" value="F:structural molecule activity"/>
    <property type="evidence" value="ECO:0007669"/>
    <property type="project" value="TreeGrafter"/>
</dbReference>
<dbReference type="AlphaFoldDB" id="A0A5E8B3Z3"/>
<dbReference type="OrthoDB" id="1093at2759"/>
<dbReference type="Proteomes" id="UP000398389">
    <property type="component" value="Unassembled WGS sequence"/>
</dbReference>
<dbReference type="SMART" id="SM00088">
    <property type="entry name" value="PINT"/>
    <property type="match status" value="1"/>
</dbReference>
<dbReference type="GO" id="GO:0005829">
    <property type="term" value="C:cytosol"/>
    <property type="evidence" value="ECO:0007669"/>
    <property type="project" value="TreeGrafter"/>
</dbReference>
<dbReference type="InterPro" id="IPR036390">
    <property type="entry name" value="WH_DNA-bd_sf"/>
</dbReference>
<proteinExistence type="inferred from homology"/>
<dbReference type="GO" id="GO:0006511">
    <property type="term" value="P:ubiquitin-dependent protein catabolic process"/>
    <property type="evidence" value="ECO:0007669"/>
    <property type="project" value="TreeGrafter"/>
</dbReference>
<dbReference type="PROSITE" id="PS50250">
    <property type="entry name" value="PCI"/>
    <property type="match status" value="1"/>
</dbReference>
<dbReference type="EMBL" id="CABVLU010000001">
    <property type="protein sequence ID" value="VVT46187.1"/>
    <property type="molecule type" value="Genomic_DNA"/>
</dbReference>
<evidence type="ECO:0000259" key="3">
    <source>
        <dbReference type="PROSITE" id="PS50250"/>
    </source>
</evidence>
<evidence type="ECO:0000313" key="5">
    <source>
        <dbReference type="Proteomes" id="UP000398389"/>
    </source>
</evidence>
<dbReference type="SUPFAM" id="SSF46785">
    <property type="entry name" value="Winged helix' DNA-binding domain"/>
    <property type="match status" value="1"/>
</dbReference>
<keyword evidence="2" id="KW-0647">Proteasome</keyword>
<keyword evidence="5" id="KW-1185">Reference proteome</keyword>
<dbReference type="Pfam" id="PF18261">
    <property type="entry name" value="Rpn9_C"/>
    <property type="match status" value="1"/>
</dbReference>
<name>A0A5E8B3Z3_9ASCO</name>
<dbReference type="Pfam" id="PF01399">
    <property type="entry name" value="PCI"/>
    <property type="match status" value="1"/>
</dbReference>
<evidence type="ECO:0000313" key="4">
    <source>
        <dbReference type="EMBL" id="VVT46187.1"/>
    </source>
</evidence>
<dbReference type="RefSeq" id="XP_031851703.1">
    <property type="nucleotide sequence ID" value="XM_031995812.1"/>
</dbReference>
<evidence type="ECO:0000256" key="1">
    <source>
        <dbReference type="ARBA" id="ARBA00006207"/>
    </source>
</evidence>
<dbReference type="GeneID" id="43579912"/>
<accession>A0A5E8B3Z3</accession>
<dbReference type="InterPro" id="IPR035298">
    <property type="entry name" value="PSMD13"/>
</dbReference>
<dbReference type="InterPro" id="IPR000717">
    <property type="entry name" value="PCI_dom"/>
</dbReference>
<dbReference type="InterPro" id="IPR040798">
    <property type="entry name" value="Rpn9_C"/>
</dbReference>
<reference evidence="4 5" key="1">
    <citation type="submission" date="2019-09" db="EMBL/GenBank/DDBJ databases">
        <authorList>
            <person name="Brejova B."/>
        </authorList>
    </citation>
    <scope>NUCLEOTIDE SEQUENCE [LARGE SCALE GENOMIC DNA]</scope>
</reference>
<protein>
    <recommendedName>
        <fullName evidence="3">PCI domain-containing protein</fullName>
    </recommendedName>
</protein>
<dbReference type="InterPro" id="IPR054179">
    <property type="entry name" value="PSD13_N"/>
</dbReference>
<comment type="similarity">
    <text evidence="1">Belongs to the proteasome subunit S11 family.</text>
</comment>
<sequence length="388" mass="44502">MDIDHDVPTILATLRVEAGDDLAPIFYTMEDLWERKLWHQLTQTLKEFYADPRSEPLRLRVFTQFIREFQRKINQLSLVSFGLLAANQSATPEEALSFLTKLAEKVDTPESWDAHLFAEIEIARVQLVLNNTEEAHTLLQKVAKALDTSATVNTYDPMINAAYYDVSAEYNKASADFTSYYRNALLYLACINLQKDLTPVAQQQRAYDLSIAAILGDKIYNFGELLLHPILDSLKDSEYQWLLELLFALNDGNVNKFEALTSQHISKQPILQNSLPFLRQKICLTALIEAVFKRPTSSRVLTFETIAHETRLSIDEVEHLVMKALSLGLLKGFIDQVSQTVTVTWLQPRVLNKDNIESMRLRLVQWDNDVKNLSVWMENEGKEVWTYA</sequence>
<evidence type="ECO:0000256" key="2">
    <source>
        <dbReference type="ARBA" id="ARBA00022942"/>
    </source>
</evidence>
<dbReference type="GO" id="GO:0008541">
    <property type="term" value="C:proteasome regulatory particle, lid subcomplex"/>
    <property type="evidence" value="ECO:0007669"/>
    <property type="project" value="TreeGrafter"/>
</dbReference>